<dbReference type="GO" id="GO:0016491">
    <property type="term" value="F:oxidoreductase activity"/>
    <property type="evidence" value="ECO:0007669"/>
    <property type="project" value="InterPro"/>
</dbReference>
<name>A0A545TZQ3_9GAMM</name>
<dbReference type="PANTHER" id="PTHR13887">
    <property type="entry name" value="GLUTATHIONE S-TRANSFERASE KAPPA"/>
    <property type="match status" value="1"/>
</dbReference>
<dbReference type="OrthoDB" id="9799122at2"/>
<dbReference type="PANTHER" id="PTHR13887:SF41">
    <property type="entry name" value="THIOREDOXIN SUPERFAMILY PROTEIN"/>
    <property type="match status" value="1"/>
</dbReference>
<dbReference type="SUPFAM" id="SSF52833">
    <property type="entry name" value="Thioredoxin-like"/>
    <property type="match status" value="1"/>
</dbReference>
<accession>A0A545TZQ3</accession>
<sequence>MSPTTKPLKIDLVSDIVCPWCIIGYLRLQQAQRQLLDELQFEVTWRPFELNPQMPPAGENVTEHLSRKYGRPPEMMLEARRHIVQLGHAVGFQFTLNDERRIYNTFDAHRVLHWAREMGRQTEFELALFREYFSAGHNPSAASVLQRVAGGLGLDTDRVDAILSTDAYAAEVRREQRRYQDLGIHSVPAFIVNGSTMITGAQETEQLVNTFRQIARQAA</sequence>
<dbReference type="InterPro" id="IPR001853">
    <property type="entry name" value="DSBA-like_thioredoxin_dom"/>
</dbReference>
<dbReference type="InterPro" id="IPR036249">
    <property type="entry name" value="Thioredoxin-like_sf"/>
</dbReference>
<organism evidence="2 3">
    <name type="scientific">Exilibacterium tricleocarpae</name>
    <dbReference type="NCBI Taxonomy" id="2591008"/>
    <lineage>
        <taxon>Bacteria</taxon>
        <taxon>Pseudomonadati</taxon>
        <taxon>Pseudomonadota</taxon>
        <taxon>Gammaproteobacteria</taxon>
        <taxon>Cellvibrionales</taxon>
        <taxon>Cellvibrionaceae</taxon>
        <taxon>Exilibacterium</taxon>
    </lineage>
</organism>
<evidence type="ECO:0000259" key="1">
    <source>
        <dbReference type="Pfam" id="PF01323"/>
    </source>
</evidence>
<gene>
    <name evidence="2" type="ORF">FKG94_08145</name>
</gene>
<dbReference type="Gene3D" id="3.40.30.10">
    <property type="entry name" value="Glutaredoxin"/>
    <property type="match status" value="1"/>
</dbReference>
<dbReference type="RefSeq" id="WP_142903703.1">
    <property type="nucleotide sequence ID" value="NZ_ML660090.1"/>
</dbReference>
<evidence type="ECO:0000313" key="3">
    <source>
        <dbReference type="Proteomes" id="UP000319732"/>
    </source>
</evidence>
<dbReference type="Pfam" id="PF01323">
    <property type="entry name" value="DSBA"/>
    <property type="match status" value="1"/>
</dbReference>
<proteinExistence type="predicted"/>
<dbReference type="EMBL" id="VHSG01000007">
    <property type="protein sequence ID" value="TQV82687.1"/>
    <property type="molecule type" value="Genomic_DNA"/>
</dbReference>
<dbReference type="CDD" id="cd03024">
    <property type="entry name" value="DsbA_FrnE"/>
    <property type="match status" value="1"/>
</dbReference>
<protein>
    <submittedName>
        <fullName evidence="2">DsbA family oxidoreductase</fullName>
    </submittedName>
</protein>
<dbReference type="Proteomes" id="UP000319732">
    <property type="component" value="Unassembled WGS sequence"/>
</dbReference>
<evidence type="ECO:0000313" key="2">
    <source>
        <dbReference type="EMBL" id="TQV82687.1"/>
    </source>
</evidence>
<feature type="domain" description="DSBA-like thioredoxin" evidence="1">
    <location>
        <begin position="10"/>
        <end position="210"/>
    </location>
</feature>
<dbReference type="AlphaFoldDB" id="A0A545TZQ3"/>
<reference evidence="2 3" key="1">
    <citation type="submission" date="2019-06" db="EMBL/GenBank/DDBJ databases">
        <title>Whole genome sequence for Cellvibrionaceae sp. R142.</title>
        <authorList>
            <person name="Wang G."/>
        </authorList>
    </citation>
    <scope>NUCLEOTIDE SEQUENCE [LARGE SCALE GENOMIC DNA]</scope>
    <source>
        <strain evidence="2 3">R142</strain>
    </source>
</reference>
<comment type="caution">
    <text evidence="2">The sequence shown here is derived from an EMBL/GenBank/DDBJ whole genome shotgun (WGS) entry which is preliminary data.</text>
</comment>
<keyword evidence="3" id="KW-1185">Reference proteome</keyword>